<keyword evidence="5 13" id="KW-0963">Cytoplasm</keyword>
<evidence type="ECO:0000256" key="1">
    <source>
        <dbReference type="ARBA" id="ARBA00004496"/>
    </source>
</evidence>
<dbReference type="KEGG" id="gbc:GbCGDNIH3_2200"/>
<feature type="binding site" evidence="14">
    <location>
        <position position="166"/>
    </location>
    <ligand>
        <name>ATP</name>
        <dbReference type="ChEBI" id="CHEBI:30616"/>
    </ligand>
</feature>
<dbReference type="InterPro" id="IPR005145">
    <property type="entry name" value="Sua5_C"/>
</dbReference>
<dbReference type="InterPro" id="IPR006070">
    <property type="entry name" value="Sua5-like_dom"/>
</dbReference>
<dbReference type="GO" id="GO:0005524">
    <property type="term" value="F:ATP binding"/>
    <property type="evidence" value="ECO:0007669"/>
    <property type="project" value="UniProtKB-UniRule"/>
</dbReference>
<dbReference type="GO" id="GO:0006450">
    <property type="term" value="P:regulation of translational fidelity"/>
    <property type="evidence" value="ECO:0007669"/>
    <property type="project" value="TreeGrafter"/>
</dbReference>
<dbReference type="GO" id="GO:0061710">
    <property type="term" value="F:L-threonylcarbamoyladenylate synthase"/>
    <property type="evidence" value="ECO:0007669"/>
    <property type="project" value="UniProtKB-EC"/>
</dbReference>
<feature type="binding site" evidence="14">
    <location>
        <position position="218"/>
    </location>
    <ligand>
        <name>ATP</name>
        <dbReference type="ChEBI" id="CHEBI:30616"/>
    </ligand>
</feature>
<proteinExistence type="inferred from homology"/>
<evidence type="ECO:0000256" key="3">
    <source>
        <dbReference type="ARBA" id="ARBA00012584"/>
    </source>
</evidence>
<evidence type="ECO:0000256" key="2">
    <source>
        <dbReference type="ARBA" id="ARBA00007663"/>
    </source>
</evidence>
<accession>A0AAN0VGY8</accession>
<feature type="binding site" evidence="14">
    <location>
        <position position="174"/>
    </location>
    <ligand>
        <name>ATP</name>
        <dbReference type="ChEBI" id="CHEBI:30616"/>
    </ligand>
</feature>
<keyword evidence="9 13" id="KW-0547">Nucleotide-binding</keyword>
<evidence type="ECO:0000256" key="14">
    <source>
        <dbReference type="PIRSR" id="PIRSR004930-1"/>
    </source>
</evidence>
<dbReference type="Pfam" id="PF01300">
    <property type="entry name" value="Sua5_yciO_yrdC"/>
    <property type="match status" value="1"/>
</dbReference>
<dbReference type="EC" id="2.7.7.87" evidence="3 13"/>
<keyword evidence="8 13" id="KW-0548">Nucleotidyltransferase</keyword>
<comment type="subcellular location">
    <subcellularLocation>
        <location evidence="1 13">Cytoplasm</location>
    </subcellularLocation>
</comment>
<feature type="binding site" evidence="14">
    <location>
        <position position="204"/>
    </location>
    <ligand>
        <name>L-threonine</name>
        <dbReference type="ChEBI" id="CHEBI:57926"/>
    </ligand>
</feature>
<feature type="binding site" evidence="14">
    <location>
        <position position="262"/>
    </location>
    <ligand>
        <name>ATP</name>
        <dbReference type="ChEBI" id="CHEBI:30616"/>
    </ligand>
</feature>
<evidence type="ECO:0000313" key="17">
    <source>
        <dbReference type="Proteomes" id="UP000019438"/>
    </source>
</evidence>
<evidence type="ECO:0000256" key="6">
    <source>
        <dbReference type="ARBA" id="ARBA00022679"/>
    </source>
</evidence>
<dbReference type="PANTHER" id="PTHR17490:SF16">
    <property type="entry name" value="THREONYLCARBAMOYL-AMP SYNTHASE"/>
    <property type="match status" value="1"/>
</dbReference>
<feature type="binding site" evidence="14">
    <location>
        <position position="140"/>
    </location>
    <ligand>
        <name>ATP</name>
        <dbReference type="ChEBI" id="CHEBI:30616"/>
    </ligand>
</feature>
<feature type="domain" description="YrdC-like" evidence="15">
    <location>
        <begin position="35"/>
        <end position="222"/>
    </location>
</feature>
<evidence type="ECO:0000256" key="8">
    <source>
        <dbReference type="ARBA" id="ARBA00022695"/>
    </source>
</evidence>
<evidence type="ECO:0000313" key="16">
    <source>
        <dbReference type="EMBL" id="AHJ64101.1"/>
    </source>
</evidence>
<evidence type="ECO:0000256" key="4">
    <source>
        <dbReference type="ARBA" id="ARBA00015492"/>
    </source>
</evidence>
<dbReference type="GO" id="GO:0005737">
    <property type="term" value="C:cytoplasm"/>
    <property type="evidence" value="ECO:0007669"/>
    <property type="project" value="UniProtKB-SubCell"/>
</dbReference>
<keyword evidence="10 13" id="KW-0067">ATP-binding</keyword>
<evidence type="ECO:0000259" key="15">
    <source>
        <dbReference type="PROSITE" id="PS51163"/>
    </source>
</evidence>
<feature type="binding site" evidence="14">
    <location>
        <position position="89"/>
    </location>
    <ligand>
        <name>L-threonine</name>
        <dbReference type="ChEBI" id="CHEBI:57926"/>
    </ligand>
</feature>
<evidence type="ECO:0000256" key="12">
    <source>
        <dbReference type="ARBA" id="ARBA00048366"/>
    </source>
</evidence>
<dbReference type="SUPFAM" id="SSF55821">
    <property type="entry name" value="YrdC/RibB"/>
    <property type="match status" value="1"/>
</dbReference>
<keyword evidence="7 13" id="KW-0819">tRNA processing</keyword>
<dbReference type="GO" id="GO:0000049">
    <property type="term" value="F:tRNA binding"/>
    <property type="evidence" value="ECO:0007669"/>
    <property type="project" value="TreeGrafter"/>
</dbReference>
<evidence type="ECO:0000256" key="7">
    <source>
        <dbReference type="ARBA" id="ARBA00022694"/>
    </source>
</evidence>
<feature type="binding site" evidence="14">
    <location>
        <position position="57"/>
    </location>
    <ligand>
        <name>L-threonine</name>
        <dbReference type="ChEBI" id="CHEBI:57926"/>
    </ligand>
</feature>
<organism evidence="16 17">
    <name type="scientific">Granulibacter bethesdensis</name>
    <dbReference type="NCBI Taxonomy" id="364410"/>
    <lineage>
        <taxon>Bacteria</taxon>
        <taxon>Pseudomonadati</taxon>
        <taxon>Pseudomonadota</taxon>
        <taxon>Alphaproteobacteria</taxon>
        <taxon>Acetobacterales</taxon>
        <taxon>Acetobacteraceae</taxon>
        <taxon>Granulibacter</taxon>
    </lineage>
</organism>
<dbReference type="Gene3D" id="3.40.50.11030">
    <property type="entry name" value="Threonylcarbamoyl-AMP synthase, C-terminal domain"/>
    <property type="match status" value="1"/>
</dbReference>
<keyword evidence="6 13" id="KW-0808">Transferase</keyword>
<protein>
    <recommendedName>
        <fullName evidence="4 13">Threonylcarbamoyl-AMP synthase</fullName>
        <shortName evidence="13">TC-AMP synthase</shortName>
        <ecNumber evidence="3 13">2.7.7.87</ecNumber>
    </recommendedName>
    <alternativeName>
        <fullName evidence="11 13">L-threonylcarbamoyladenylate synthase</fullName>
    </alternativeName>
</protein>
<dbReference type="EMBL" id="CP003181">
    <property type="protein sequence ID" value="AHJ64101.1"/>
    <property type="molecule type" value="Genomic_DNA"/>
</dbReference>
<comment type="function">
    <text evidence="13">Required for the formation of a threonylcarbamoyl group on adenosine at position 37 (t(6)A37) in tRNAs that read codons beginning with adenine.</text>
</comment>
<feature type="binding site" evidence="14">
    <location>
        <position position="80"/>
    </location>
    <ligand>
        <name>ATP</name>
        <dbReference type="ChEBI" id="CHEBI:30616"/>
    </ligand>
</feature>
<dbReference type="GO" id="GO:0003725">
    <property type="term" value="F:double-stranded RNA binding"/>
    <property type="evidence" value="ECO:0007669"/>
    <property type="project" value="UniProtKB-UniRule"/>
</dbReference>
<dbReference type="InterPro" id="IPR050156">
    <property type="entry name" value="TC-AMP_synthase_SUA5"/>
</dbReference>
<dbReference type="Gene3D" id="3.90.870.10">
    <property type="entry name" value="DHBP synthase"/>
    <property type="match status" value="1"/>
</dbReference>
<comment type="similarity">
    <text evidence="2 13">Belongs to the SUA5 family.</text>
</comment>
<feature type="binding site" evidence="14">
    <location>
        <position position="84"/>
    </location>
    <ligand>
        <name>ATP</name>
        <dbReference type="ChEBI" id="CHEBI:30616"/>
    </ligand>
</feature>
<name>A0AAN0VGY8_9PROT</name>
<dbReference type="GO" id="GO:0008033">
    <property type="term" value="P:tRNA processing"/>
    <property type="evidence" value="ECO:0007669"/>
    <property type="project" value="UniProtKB-KW"/>
</dbReference>
<dbReference type="PANTHER" id="PTHR17490">
    <property type="entry name" value="SUA5"/>
    <property type="match status" value="1"/>
</dbReference>
<reference evidence="17" key="1">
    <citation type="submission" date="2012-06" db="EMBL/GenBank/DDBJ databases">
        <title>Genome analysis of multiple Granulibacter bethesdensis isolates demonstrates substantial genome diversity.</title>
        <authorList>
            <person name="Greenberg D.E."/>
            <person name="Porcella S.F."/>
            <person name="Zarember K."/>
            <person name="Zelazny A.M."/>
            <person name="Bruno D."/>
            <person name="Martens C."/>
            <person name="Barbian K.D."/>
            <person name="Jaske E."/>
            <person name="Holland S.M."/>
        </authorList>
    </citation>
    <scope>NUCLEOTIDE SEQUENCE [LARGE SCALE GENOMIC DNA]</scope>
    <source>
        <strain evidence="17">CGDNIH3</strain>
    </source>
</reference>
<dbReference type="PIRSF" id="PIRSF004930">
    <property type="entry name" value="Tln_factor_SUA5"/>
    <property type="match status" value="1"/>
</dbReference>
<evidence type="ECO:0000256" key="5">
    <source>
        <dbReference type="ARBA" id="ARBA00022490"/>
    </source>
</evidence>
<dbReference type="PROSITE" id="PS51163">
    <property type="entry name" value="YRDC"/>
    <property type="match status" value="1"/>
</dbReference>
<dbReference type="InterPro" id="IPR038385">
    <property type="entry name" value="Sua5/YwlC_C"/>
</dbReference>
<gene>
    <name evidence="16" type="ORF">GbCGDNIH3_2200</name>
</gene>
<dbReference type="Pfam" id="PF03481">
    <property type="entry name" value="Sua5_C"/>
    <property type="match status" value="1"/>
</dbReference>
<evidence type="ECO:0000256" key="11">
    <source>
        <dbReference type="ARBA" id="ARBA00029774"/>
    </source>
</evidence>
<feature type="binding site" evidence="14">
    <location>
        <position position="164"/>
    </location>
    <ligand>
        <name>L-threonine</name>
        <dbReference type="ChEBI" id="CHEBI:57926"/>
    </ligand>
</feature>
<dbReference type="Proteomes" id="UP000019438">
    <property type="component" value="Chromosome"/>
</dbReference>
<dbReference type="InterPro" id="IPR010923">
    <property type="entry name" value="T(6)A37_SUA5"/>
</dbReference>
<evidence type="ECO:0000256" key="10">
    <source>
        <dbReference type="ARBA" id="ARBA00022840"/>
    </source>
</evidence>
<comment type="catalytic activity">
    <reaction evidence="12 13">
        <text>L-threonine + hydrogencarbonate + ATP = L-threonylcarbamoyladenylate + diphosphate + H2O</text>
        <dbReference type="Rhea" id="RHEA:36407"/>
        <dbReference type="ChEBI" id="CHEBI:15377"/>
        <dbReference type="ChEBI" id="CHEBI:17544"/>
        <dbReference type="ChEBI" id="CHEBI:30616"/>
        <dbReference type="ChEBI" id="CHEBI:33019"/>
        <dbReference type="ChEBI" id="CHEBI:57926"/>
        <dbReference type="ChEBI" id="CHEBI:73682"/>
        <dbReference type="EC" id="2.7.7.87"/>
    </reaction>
</comment>
<evidence type="ECO:0000256" key="13">
    <source>
        <dbReference type="PIRNR" id="PIRNR004930"/>
    </source>
</evidence>
<dbReference type="NCBIfam" id="TIGR00057">
    <property type="entry name" value="L-threonylcarbamoyladenylate synthase"/>
    <property type="match status" value="1"/>
</dbReference>
<feature type="binding site" evidence="14">
    <location>
        <position position="144"/>
    </location>
    <ligand>
        <name>ATP</name>
        <dbReference type="ChEBI" id="CHEBI:30616"/>
    </ligand>
</feature>
<dbReference type="InterPro" id="IPR017945">
    <property type="entry name" value="DHBP_synth_RibB-like_a/b_dom"/>
</dbReference>
<evidence type="ECO:0000256" key="9">
    <source>
        <dbReference type="ARBA" id="ARBA00022741"/>
    </source>
</evidence>
<sequence length="364" mass="37949">MMARGSATASRDGKIRISSVLVRMADVLPCTTALLTEPEEAGRLLRQGALVAFPTETVWGLGADATCADAVARIFAAKDRPRFNPLICHLPHAESAFTHGIADDRAWALAAAFWPGPLTMVLRRKPDSPVSLLASAGQETLALRVPGLDLARRMLVAAGCPVAAPSANRSGRVSPTSRDHVMEGLAGRIDAVLEGPDCMVGVESTVIDLSGPSALLLRPGGVSRDALREVIGDVTVMSAPEGGPEGSKGQVLLSPGMMRSHYAPSLAVRLDAVSVAADEALLAFGPPLPGAGLVWNLSAAGDVIEGATRLFSGLRTLDTEGKRRGLRGIACMRVPMQGLGEAINDRLARAAAPREMPSDAAREP</sequence>
<dbReference type="AlphaFoldDB" id="A0AAN0VGY8"/>